<evidence type="ECO:0000313" key="1">
    <source>
        <dbReference type="EMBL" id="MBO0947023.1"/>
    </source>
</evidence>
<dbReference type="Gene3D" id="2.180.10.10">
    <property type="entry name" value="RHS repeat-associated core"/>
    <property type="match status" value="1"/>
</dbReference>
<dbReference type="PROSITE" id="PS51257">
    <property type="entry name" value="PROKAR_LIPOPROTEIN"/>
    <property type="match status" value="1"/>
</dbReference>
<evidence type="ECO:0008006" key="3">
    <source>
        <dbReference type="Google" id="ProtNLM"/>
    </source>
</evidence>
<comment type="caution">
    <text evidence="1">The sequence shown here is derived from an EMBL/GenBank/DDBJ whole genome shotgun (WGS) entry which is preliminary data.</text>
</comment>
<proteinExistence type="predicted"/>
<keyword evidence="2" id="KW-1185">Reference proteome</keyword>
<dbReference type="Proteomes" id="UP000664628">
    <property type="component" value="Unassembled WGS sequence"/>
</dbReference>
<dbReference type="EMBL" id="JAFMYW010000001">
    <property type="protein sequence ID" value="MBO0947023.1"/>
    <property type="molecule type" value="Genomic_DNA"/>
</dbReference>
<gene>
    <name evidence="1" type="ORF">J2I46_00405</name>
</gene>
<sequence length="275" mass="32314">MKEKRRVFYVLAVCWLFFGCDQHPDMAMLDKGIPQIETPFDQIALVRSTLIDKQLMQTTLLDREGRTLEVYNFGRTNSKLLNQYDGPFKVRSVTYFHNDDNRTGTNDVAVHHYSYDRQGRLYQEIVAGTQREQTILYSFAADGDTIKSVLPDVDAAVRTDTDQWIRNEKGQLVRYLRLYVSSSQNGKSDTIIRLSRRYAYSPDGRLARTWYDGKYPETVRYQYDRLGRLISEQHEHTINQTTRNEFTYRKAGTIRYTYEAFDPKRQLPLYVPPLD</sequence>
<protein>
    <recommendedName>
        <fullName evidence="3">YD repeat-containing protein</fullName>
    </recommendedName>
</protein>
<name>A0ABS3JC39_9BACT</name>
<accession>A0ABS3JC39</accession>
<reference evidence="1 2" key="1">
    <citation type="submission" date="2021-03" db="EMBL/GenBank/DDBJ databases">
        <title>Fibrella sp. HMF5405 genome sequencing and assembly.</title>
        <authorList>
            <person name="Kang H."/>
            <person name="Kim H."/>
            <person name="Bae S."/>
            <person name="Joh K."/>
        </authorList>
    </citation>
    <scope>NUCLEOTIDE SEQUENCE [LARGE SCALE GENOMIC DNA]</scope>
    <source>
        <strain evidence="1 2">HMF5405</strain>
    </source>
</reference>
<dbReference type="RefSeq" id="WP_207326949.1">
    <property type="nucleotide sequence ID" value="NZ_JAFMYW010000001.1"/>
</dbReference>
<evidence type="ECO:0000313" key="2">
    <source>
        <dbReference type="Proteomes" id="UP000664628"/>
    </source>
</evidence>
<organism evidence="1 2">
    <name type="scientific">Fibrella forsythiae</name>
    <dbReference type="NCBI Taxonomy" id="2817061"/>
    <lineage>
        <taxon>Bacteria</taxon>
        <taxon>Pseudomonadati</taxon>
        <taxon>Bacteroidota</taxon>
        <taxon>Cytophagia</taxon>
        <taxon>Cytophagales</taxon>
        <taxon>Spirosomataceae</taxon>
        <taxon>Fibrella</taxon>
    </lineage>
</organism>